<organism evidence="4 5">
    <name type="scientific">Novosphingobium organovorum</name>
    <dbReference type="NCBI Taxonomy" id="2930092"/>
    <lineage>
        <taxon>Bacteria</taxon>
        <taxon>Pseudomonadati</taxon>
        <taxon>Pseudomonadota</taxon>
        <taxon>Alphaproteobacteria</taxon>
        <taxon>Sphingomonadales</taxon>
        <taxon>Sphingomonadaceae</taxon>
        <taxon>Novosphingobium</taxon>
    </lineage>
</organism>
<dbReference type="SUPFAM" id="SSF53686">
    <property type="entry name" value="Tryptophan synthase beta subunit-like PLP-dependent enzymes"/>
    <property type="match status" value="1"/>
</dbReference>
<name>A0ABT0BH93_9SPHN</name>
<sequence>MIDQAPRTLREWQCQAIACLRAEQAEAEATPLIELALQGAPGIRLFLKDESAHPSGSLKHRLARSLYLHALCSGRLGPDSIVVEASSGSTAVSAAWFARLLGLTFVAVVPASTAAEKIAQIEAFGGTCHTTSDPRQICAEAARIAAESGGYHLDQFTHAERASDYRGSANIALELFEQLAASGETNPHWIVCGAGTGGTATTIGRHVRYTGHTTQVCLADPAASVFHRHYADRSVLSVDGPVSCVEGIGRARVELSFSPDLIDRVCVVEDACGIAAAQHLSRVLGRRVGPSTGVNLHAAIGLIGEMVANGETGSVVTLLCDPGERYLSTVYQAAWCAERGFTGEAAHPALARFLPAEAIEGARKAA</sequence>
<proteinExistence type="predicted"/>
<keyword evidence="5" id="KW-1185">Reference proteome</keyword>
<evidence type="ECO:0000313" key="5">
    <source>
        <dbReference type="Proteomes" id="UP001162881"/>
    </source>
</evidence>
<dbReference type="PANTHER" id="PTHR10314">
    <property type="entry name" value="CYSTATHIONINE BETA-SYNTHASE"/>
    <property type="match status" value="1"/>
</dbReference>
<gene>
    <name evidence="4" type="ORF">MTR62_17305</name>
</gene>
<protein>
    <submittedName>
        <fullName evidence="4">Pyridoxal-phosphate dependent enzyme</fullName>
    </submittedName>
</protein>
<evidence type="ECO:0000259" key="3">
    <source>
        <dbReference type="Pfam" id="PF00291"/>
    </source>
</evidence>
<dbReference type="Gene3D" id="3.40.50.1100">
    <property type="match status" value="2"/>
</dbReference>
<accession>A0ABT0BH93</accession>
<feature type="domain" description="Tryptophan synthase beta chain-like PALP" evidence="3">
    <location>
        <begin position="29"/>
        <end position="321"/>
    </location>
</feature>
<comment type="cofactor">
    <cofactor evidence="1">
        <name>pyridoxal 5'-phosphate</name>
        <dbReference type="ChEBI" id="CHEBI:597326"/>
    </cofactor>
</comment>
<evidence type="ECO:0000256" key="1">
    <source>
        <dbReference type="ARBA" id="ARBA00001933"/>
    </source>
</evidence>
<reference evidence="4" key="1">
    <citation type="submission" date="2022-03" db="EMBL/GenBank/DDBJ databases">
        <title>Identification of a novel bacterium isolated from mangrove sediments.</title>
        <authorList>
            <person name="Pan X."/>
        </authorList>
    </citation>
    <scope>NUCLEOTIDE SEQUENCE</scope>
    <source>
        <strain evidence="4">B1949</strain>
    </source>
</reference>
<evidence type="ECO:0000313" key="4">
    <source>
        <dbReference type="EMBL" id="MCJ2184435.1"/>
    </source>
</evidence>
<dbReference type="Pfam" id="PF00291">
    <property type="entry name" value="PALP"/>
    <property type="match status" value="1"/>
</dbReference>
<dbReference type="InterPro" id="IPR001926">
    <property type="entry name" value="TrpB-like_PALP"/>
</dbReference>
<evidence type="ECO:0000256" key="2">
    <source>
        <dbReference type="ARBA" id="ARBA00022898"/>
    </source>
</evidence>
<keyword evidence="2" id="KW-0663">Pyridoxal phosphate</keyword>
<dbReference type="InterPro" id="IPR036052">
    <property type="entry name" value="TrpB-like_PALP_sf"/>
</dbReference>
<dbReference type="InterPro" id="IPR050214">
    <property type="entry name" value="Cys_Synth/Cystath_Beta-Synth"/>
</dbReference>
<dbReference type="Proteomes" id="UP001162881">
    <property type="component" value="Unassembled WGS sequence"/>
</dbReference>
<dbReference type="EMBL" id="JALHLF010000102">
    <property type="protein sequence ID" value="MCJ2184435.1"/>
    <property type="molecule type" value="Genomic_DNA"/>
</dbReference>
<comment type="caution">
    <text evidence="4">The sequence shown here is derived from an EMBL/GenBank/DDBJ whole genome shotgun (WGS) entry which is preliminary data.</text>
</comment>
<dbReference type="RefSeq" id="WP_244023269.1">
    <property type="nucleotide sequence ID" value="NZ_JALHLF010000102.1"/>
</dbReference>